<keyword evidence="1" id="KW-0808">Transferase</keyword>
<dbReference type="OMA" id="THWAYQK"/>
<dbReference type="GO" id="GO:0006508">
    <property type="term" value="P:proteolysis"/>
    <property type="evidence" value="ECO:0007669"/>
    <property type="project" value="UniProtKB-KW"/>
</dbReference>
<accession>A0A165JHF9</accession>
<dbReference type="GeneID" id="28899737"/>
<dbReference type="FunCoup" id="A0A165JHF9">
    <property type="interactions" value="141"/>
</dbReference>
<name>A0A165JHF9_XYLHT</name>
<dbReference type="InterPro" id="IPR040234">
    <property type="entry name" value="QC/QCL"/>
</dbReference>
<dbReference type="SUPFAM" id="SSF53187">
    <property type="entry name" value="Zn-dependent exopeptidases"/>
    <property type="match status" value="1"/>
</dbReference>
<dbReference type="Gene3D" id="3.40.630.10">
    <property type="entry name" value="Zn peptidases"/>
    <property type="match status" value="1"/>
</dbReference>
<keyword evidence="3" id="KW-0645">Protease</keyword>
<dbReference type="InterPro" id="IPR037457">
    <property type="entry name" value="M28_QC"/>
</dbReference>
<dbReference type="Pfam" id="PF04389">
    <property type="entry name" value="Peptidase_M28"/>
    <property type="match status" value="1"/>
</dbReference>
<dbReference type="Proteomes" id="UP000076632">
    <property type="component" value="Unassembled WGS sequence"/>
</dbReference>
<dbReference type="EMBL" id="KV407454">
    <property type="protein sequence ID" value="KZF26247.1"/>
    <property type="molecule type" value="Genomic_DNA"/>
</dbReference>
<comment type="similarity">
    <text evidence="3">Belongs to the peptidase M28 family.</text>
</comment>
<evidence type="ECO:0000313" key="7">
    <source>
        <dbReference type="Proteomes" id="UP000076632"/>
    </source>
</evidence>
<gene>
    <name evidence="6" type="ORF">L228DRAFT_264667</name>
</gene>
<reference evidence="6 7" key="1">
    <citation type="journal article" date="2016" name="Fungal Biol.">
        <title>The genome of Xylona heveae provides a window into fungal endophytism.</title>
        <authorList>
            <person name="Gazis R."/>
            <person name="Kuo A."/>
            <person name="Riley R."/>
            <person name="LaButti K."/>
            <person name="Lipzen A."/>
            <person name="Lin J."/>
            <person name="Amirebrahimi M."/>
            <person name="Hesse C.N."/>
            <person name="Spatafora J.W."/>
            <person name="Henrissat B."/>
            <person name="Hainaut M."/>
            <person name="Grigoriev I.V."/>
            <person name="Hibbett D.S."/>
        </authorList>
    </citation>
    <scope>NUCLEOTIDE SEQUENCE [LARGE SCALE GENOMIC DNA]</scope>
    <source>
        <strain evidence="6 7">TC161</strain>
    </source>
</reference>
<keyword evidence="3" id="KW-0862">Zinc</keyword>
<sequence length="415" mass="46085">MSLLRARSVLHFLPILLLLSALSLFSPTSAYTKLSDETLRNLPNAGQDFDIHKGKLLAPILRPRVPGTPGSTAVLNHFVDFFRTSLPNWHLEFQNSTSRTPATGNAQIPFVNLIVTRDPPWASSGDVGRLTLVAHYDSKREPAGFIGATDSAAPCAMLMHMARSIDDALTRKWAAMEADGTAGMGLEADQGVQILFLDGEEAFVTWTASDSLYGARSLASTWESSMHPALSTYHNKLSSISLFVLLDLLGAKNPTVPSHYKITHWAYVHMSEAESRLRELRLLKSSPNHPSKRSLSTRNSKARHEVVRSEPHFLPDGDHNKQTNFNGERIADDHVPFLQRGVDVLHLIPIPFPLVWHLKEDDGEHLDLDTVEDWAKIVTAFVAEWMELEGFMPESGSANKDTGKSIFQPRSKTEL</sequence>
<dbReference type="RefSeq" id="XP_018191802.1">
    <property type="nucleotide sequence ID" value="XM_018334600.1"/>
</dbReference>
<dbReference type="CDD" id="cd03880">
    <property type="entry name" value="M28_QC_like"/>
    <property type="match status" value="1"/>
</dbReference>
<dbReference type="InParanoid" id="A0A165JHF9"/>
<dbReference type="PANTHER" id="PTHR12283:SF6">
    <property type="entry name" value="GLUTAMINYL-PEPTIDE CYCLOTRANSFERASE-RELATED"/>
    <property type="match status" value="1"/>
</dbReference>
<proteinExistence type="inferred from homology"/>
<keyword evidence="3" id="KW-0732">Signal</keyword>
<evidence type="ECO:0000256" key="3">
    <source>
        <dbReference type="RuleBase" id="RU361240"/>
    </source>
</evidence>
<keyword evidence="7" id="KW-1185">Reference proteome</keyword>
<protein>
    <recommendedName>
        <fullName evidence="3">Peptide hydrolase</fullName>
        <ecNumber evidence="3">3.4.-.-</ecNumber>
    </recommendedName>
</protein>
<dbReference type="OrthoDB" id="3907302at2759"/>
<evidence type="ECO:0000313" key="6">
    <source>
        <dbReference type="EMBL" id="KZF26247.1"/>
    </source>
</evidence>
<organism evidence="6 7">
    <name type="scientific">Xylona heveae (strain CBS 132557 / TC161)</name>
    <dbReference type="NCBI Taxonomy" id="1328760"/>
    <lineage>
        <taxon>Eukaryota</taxon>
        <taxon>Fungi</taxon>
        <taxon>Dikarya</taxon>
        <taxon>Ascomycota</taxon>
        <taxon>Pezizomycotina</taxon>
        <taxon>Xylonomycetes</taxon>
        <taxon>Xylonales</taxon>
        <taxon>Xylonaceae</taxon>
        <taxon>Xylona</taxon>
    </lineage>
</organism>
<dbReference type="EC" id="3.4.-.-" evidence="3"/>
<dbReference type="GO" id="GO:0008270">
    <property type="term" value="F:zinc ion binding"/>
    <property type="evidence" value="ECO:0007669"/>
    <property type="project" value="TreeGrafter"/>
</dbReference>
<dbReference type="GO" id="GO:0016603">
    <property type="term" value="F:glutaminyl-peptide cyclotransferase activity"/>
    <property type="evidence" value="ECO:0007669"/>
    <property type="project" value="InterPro"/>
</dbReference>
<keyword evidence="3" id="KW-0378">Hydrolase</keyword>
<evidence type="ECO:0000259" key="5">
    <source>
        <dbReference type="Pfam" id="PF04389"/>
    </source>
</evidence>
<feature type="chain" id="PRO_5007748453" description="Peptide hydrolase" evidence="3">
    <location>
        <begin position="31"/>
        <end position="415"/>
    </location>
</feature>
<evidence type="ECO:0000256" key="1">
    <source>
        <dbReference type="ARBA" id="ARBA00022679"/>
    </source>
</evidence>
<dbReference type="PANTHER" id="PTHR12283">
    <property type="entry name" value="GLUTAMINYL-PEPTIDE CYCLOTRANSFERASE"/>
    <property type="match status" value="1"/>
</dbReference>
<dbReference type="GO" id="GO:0008233">
    <property type="term" value="F:peptidase activity"/>
    <property type="evidence" value="ECO:0007669"/>
    <property type="project" value="UniProtKB-KW"/>
</dbReference>
<feature type="signal peptide" evidence="3">
    <location>
        <begin position="1"/>
        <end position="30"/>
    </location>
</feature>
<dbReference type="AlphaFoldDB" id="A0A165JHF9"/>
<dbReference type="STRING" id="1328760.A0A165JHF9"/>
<keyword evidence="2" id="KW-0012">Acyltransferase</keyword>
<feature type="domain" description="Peptidase M28" evidence="5">
    <location>
        <begin position="129"/>
        <end position="382"/>
    </location>
</feature>
<dbReference type="InterPro" id="IPR007484">
    <property type="entry name" value="Peptidase_M28"/>
</dbReference>
<evidence type="ECO:0000256" key="4">
    <source>
        <dbReference type="SAM" id="MobiDB-lite"/>
    </source>
</evidence>
<evidence type="ECO:0000256" key="2">
    <source>
        <dbReference type="ARBA" id="ARBA00023315"/>
    </source>
</evidence>
<keyword evidence="3" id="KW-0479">Metal-binding</keyword>
<feature type="region of interest" description="Disordered" evidence="4">
    <location>
        <begin position="393"/>
        <end position="415"/>
    </location>
</feature>